<evidence type="ECO:0000313" key="2">
    <source>
        <dbReference type="Proteomes" id="UP000093819"/>
    </source>
</evidence>
<proteinExistence type="predicted"/>
<name>A0A1A3NN74_MYCAS</name>
<organism evidence="1 2">
    <name type="scientific">Mycobacterium asiaticum</name>
    <dbReference type="NCBI Taxonomy" id="1790"/>
    <lineage>
        <taxon>Bacteria</taxon>
        <taxon>Bacillati</taxon>
        <taxon>Actinomycetota</taxon>
        <taxon>Actinomycetes</taxon>
        <taxon>Mycobacteriales</taxon>
        <taxon>Mycobacteriaceae</taxon>
        <taxon>Mycobacterium</taxon>
    </lineage>
</organism>
<protein>
    <submittedName>
        <fullName evidence="1">Uncharacterized protein</fullName>
    </submittedName>
</protein>
<dbReference type="EMBL" id="LZLR01000093">
    <property type="protein sequence ID" value="OBK22529.1"/>
    <property type="molecule type" value="Genomic_DNA"/>
</dbReference>
<dbReference type="Proteomes" id="UP000093819">
    <property type="component" value="Unassembled WGS sequence"/>
</dbReference>
<accession>A0A1A3NN74</accession>
<gene>
    <name evidence="1" type="ORF">A5635_21675</name>
</gene>
<dbReference type="RefSeq" id="WP_065035529.1">
    <property type="nucleotide sequence ID" value="NZ_LZLR01000093.1"/>
</dbReference>
<reference evidence="1 2" key="1">
    <citation type="submission" date="2016-06" db="EMBL/GenBank/DDBJ databases">
        <authorList>
            <person name="Kjaerup R.B."/>
            <person name="Dalgaard T.S."/>
            <person name="Juul-Madsen H.R."/>
        </authorList>
    </citation>
    <scope>NUCLEOTIDE SEQUENCE [LARGE SCALE GENOMIC DNA]</scope>
    <source>
        <strain evidence="1 2">1245335.1</strain>
    </source>
</reference>
<dbReference type="AlphaFoldDB" id="A0A1A3NN74"/>
<comment type="caution">
    <text evidence="1">The sequence shown here is derived from an EMBL/GenBank/DDBJ whole genome shotgun (WGS) entry which is preliminary data.</text>
</comment>
<evidence type="ECO:0000313" key="1">
    <source>
        <dbReference type="EMBL" id="OBK22529.1"/>
    </source>
</evidence>
<sequence length="76" mass="8475">MTQLIIRQNHAIGGAAIVTGELVHVNPRSTWHSGDLIFDLYWKNATGIISARELLDLSLKSREALIRAHLTEGLDR</sequence>